<dbReference type="EMBL" id="LCBL01000001">
    <property type="protein sequence ID" value="KKS09635.1"/>
    <property type="molecule type" value="Genomic_DNA"/>
</dbReference>
<accession>A0A0G0W9K7</accession>
<organism evidence="3 4">
    <name type="scientific">candidate division CPR2 bacterium GW2011_GWC1_41_48</name>
    <dbReference type="NCBI Taxonomy" id="1618344"/>
    <lineage>
        <taxon>Bacteria</taxon>
        <taxon>Bacteria division CPR2</taxon>
    </lineage>
</organism>
<evidence type="ECO:0000256" key="1">
    <source>
        <dbReference type="ARBA" id="ARBA00022517"/>
    </source>
</evidence>
<sequence length="111" mass="12703">MTDRHIKVQELIKEEISKLILREKIEGTILTVTGVDVSPDYKNATVWISVLGGNAEVSIKELSKKLPEFQSVINKRLSLKIVPKLTLREDHSAEYAEKIEKLFKKIKNEDD</sequence>
<comment type="caution">
    <text evidence="3">The sequence shown here is derived from an EMBL/GenBank/DDBJ whole genome shotgun (WGS) entry which is preliminary data.</text>
</comment>
<dbReference type="AlphaFoldDB" id="A0A0G0W9K7"/>
<dbReference type="GO" id="GO:0005829">
    <property type="term" value="C:cytosol"/>
    <property type="evidence" value="ECO:0007669"/>
    <property type="project" value="TreeGrafter"/>
</dbReference>
<dbReference type="GO" id="GO:0043024">
    <property type="term" value="F:ribosomal small subunit binding"/>
    <property type="evidence" value="ECO:0007669"/>
    <property type="project" value="TreeGrafter"/>
</dbReference>
<protein>
    <recommendedName>
        <fullName evidence="2">Ribosome-binding factor A</fullName>
    </recommendedName>
</protein>
<comment type="subcellular location">
    <subcellularLocation>
        <location evidence="2">Cytoplasm</location>
    </subcellularLocation>
</comment>
<evidence type="ECO:0000313" key="3">
    <source>
        <dbReference type="EMBL" id="KKS09635.1"/>
    </source>
</evidence>
<name>A0A0G0W9K7_UNCC2</name>
<reference evidence="3 4" key="1">
    <citation type="journal article" date="2015" name="Nature">
        <title>rRNA introns, odd ribosomes, and small enigmatic genomes across a large radiation of phyla.</title>
        <authorList>
            <person name="Brown C.T."/>
            <person name="Hug L.A."/>
            <person name="Thomas B.C."/>
            <person name="Sharon I."/>
            <person name="Castelle C.J."/>
            <person name="Singh A."/>
            <person name="Wilkins M.J."/>
            <person name="Williams K.H."/>
            <person name="Banfield J.F."/>
        </authorList>
    </citation>
    <scope>NUCLEOTIDE SEQUENCE [LARGE SCALE GENOMIC DNA]</scope>
</reference>
<gene>
    <name evidence="2" type="primary">rbfA</name>
    <name evidence="3" type="ORF">UU65_C0001G0040</name>
</gene>
<dbReference type="SUPFAM" id="SSF89919">
    <property type="entry name" value="Ribosome-binding factor A, RbfA"/>
    <property type="match status" value="1"/>
</dbReference>
<dbReference type="GO" id="GO:0030490">
    <property type="term" value="P:maturation of SSU-rRNA"/>
    <property type="evidence" value="ECO:0007669"/>
    <property type="project" value="UniProtKB-UniRule"/>
</dbReference>
<comment type="subunit">
    <text evidence="2">Monomer. Binds 30S ribosomal subunits, but not 50S ribosomal subunits or 70S ribosomes.</text>
</comment>
<dbReference type="InterPro" id="IPR015946">
    <property type="entry name" value="KH_dom-like_a/b"/>
</dbReference>
<dbReference type="InterPro" id="IPR023799">
    <property type="entry name" value="RbfA_dom_sf"/>
</dbReference>
<dbReference type="Proteomes" id="UP000033869">
    <property type="component" value="Unassembled WGS sequence"/>
</dbReference>
<evidence type="ECO:0000256" key="2">
    <source>
        <dbReference type="HAMAP-Rule" id="MF_00003"/>
    </source>
</evidence>
<dbReference type="Gene3D" id="3.30.300.20">
    <property type="match status" value="1"/>
</dbReference>
<dbReference type="HAMAP" id="MF_00003">
    <property type="entry name" value="RbfA"/>
    <property type="match status" value="1"/>
</dbReference>
<proteinExistence type="inferred from homology"/>
<keyword evidence="2" id="KW-0963">Cytoplasm</keyword>
<dbReference type="InterPro" id="IPR000238">
    <property type="entry name" value="RbfA"/>
</dbReference>
<evidence type="ECO:0000313" key="4">
    <source>
        <dbReference type="Proteomes" id="UP000033869"/>
    </source>
</evidence>
<dbReference type="PANTHER" id="PTHR33515">
    <property type="entry name" value="RIBOSOME-BINDING FACTOR A, CHLOROPLASTIC-RELATED"/>
    <property type="match status" value="1"/>
</dbReference>
<dbReference type="Pfam" id="PF02033">
    <property type="entry name" value="RBFA"/>
    <property type="match status" value="1"/>
</dbReference>
<comment type="function">
    <text evidence="2">One of several proteins that assist in the late maturation steps of the functional core of the 30S ribosomal subunit. Associates with free 30S ribosomal subunits (but not with 30S subunits that are part of 70S ribosomes or polysomes). Required for efficient processing of 16S rRNA. May interact with the 5'-terminal helix region of 16S rRNA.</text>
</comment>
<dbReference type="NCBIfam" id="TIGR00082">
    <property type="entry name" value="rbfA"/>
    <property type="match status" value="1"/>
</dbReference>
<keyword evidence="1 2" id="KW-0690">Ribosome biogenesis</keyword>
<comment type="similarity">
    <text evidence="2">Belongs to the RbfA family.</text>
</comment>
<dbReference type="PANTHER" id="PTHR33515:SF1">
    <property type="entry name" value="RIBOSOME-BINDING FACTOR A, CHLOROPLASTIC-RELATED"/>
    <property type="match status" value="1"/>
</dbReference>